<feature type="signal peptide" evidence="1">
    <location>
        <begin position="1"/>
        <end position="18"/>
    </location>
</feature>
<dbReference type="AlphaFoldDB" id="A0A0M0JCU4"/>
<keyword evidence="1" id="KW-0732">Signal</keyword>
<dbReference type="InterPro" id="IPR019721">
    <property type="entry name" value="NADH-UbQ_OxRdtase_su21_N"/>
</dbReference>
<accession>A0A0M0JCU4</accession>
<dbReference type="Proteomes" id="UP000037460">
    <property type="component" value="Unassembled WGS sequence"/>
</dbReference>
<name>A0A0M0JCU4_9EUKA</name>
<feature type="domain" description="NADH-ubiquinone oxidoreductase 21kDa subunit N-terminal" evidence="2">
    <location>
        <begin position="78"/>
        <end position="153"/>
    </location>
</feature>
<dbReference type="EMBL" id="JWZX01003134">
    <property type="protein sequence ID" value="KOO24023.1"/>
    <property type="molecule type" value="Genomic_DNA"/>
</dbReference>
<evidence type="ECO:0000256" key="1">
    <source>
        <dbReference type="SAM" id="SignalP"/>
    </source>
</evidence>
<evidence type="ECO:0000313" key="3">
    <source>
        <dbReference type="EMBL" id="KOO24023.1"/>
    </source>
</evidence>
<comment type="caution">
    <text evidence="3">The sequence shown here is derived from an EMBL/GenBank/DDBJ whole genome shotgun (WGS) entry which is preliminary data.</text>
</comment>
<sequence>RLRTKYAALLLLHQQALARGARSVRSGGCDLRLKGRVTGWQLCVAFERRHQRLTCLVCRFAASQVHFRAMGTGSAPAPFPVINRKPTLGATLRNFTFGDLCSMFGCTVAGGVWGFAAGKPLRRHGSINLAMTACSVAFAYSFQASWHRLTGQRPNESECYYAGVPFEKVN</sequence>
<dbReference type="OrthoDB" id="196140at2759"/>
<evidence type="ECO:0000259" key="2">
    <source>
        <dbReference type="Pfam" id="PF10785"/>
    </source>
</evidence>
<gene>
    <name evidence="3" type="ORF">Ctob_001588</name>
</gene>
<reference evidence="4" key="1">
    <citation type="journal article" date="2015" name="PLoS Genet.">
        <title>Genome Sequence and Transcriptome Analyses of Chrysochromulina tobin: Metabolic Tools for Enhanced Algal Fitness in the Prominent Order Prymnesiales (Haptophyceae).</title>
        <authorList>
            <person name="Hovde B.T."/>
            <person name="Deodato C.R."/>
            <person name="Hunsperger H.M."/>
            <person name="Ryken S.A."/>
            <person name="Yost W."/>
            <person name="Jha R.K."/>
            <person name="Patterson J."/>
            <person name="Monnat R.J. Jr."/>
            <person name="Barlow S.B."/>
            <person name="Starkenburg S.R."/>
            <person name="Cattolico R.A."/>
        </authorList>
    </citation>
    <scope>NUCLEOTIDE SEQUENCE</scope>
    <source>
        <strain evidence="4">CCMP291</strain>
    </source>
</reference>
<keyword evidence="4" id="KW-1185">Reference proteome</keyword>
<feature type="chain" id="PRO_5005601745" description="NADH-ubiquinone oxidoreductase 21kDa subunit N-terminal domain-containing protein" evidence="1">
    <location>
        <begin position="19"/>
        <end position="170"/>
    </location>
</feature>
<protein>
    <recommendedName>
        <fullName evidence="2">NADH-ubiquinone oxidoreductase 21kDa subunit N-terminal domain-containing protein</fullName>
    </recommendedName>
</protein>
<proteinExistence type="predicted"/>
<feature type="non-terminal residue" evidence="3">
    <location>
        <position position="1"/>
    </location>
</feature>
<organism evidence="3 4">
    <name type="scientific">Chrysochromulina tobinii</name>
    <dbReference type="NCBI Taxonomy" id="1460289"/>
    <lineage>
        <taxon>Eukaryota</taxon>
        <taxon>Haptista</taxon>
        <taxon>Haptophyta</taxon>
        <taxon>Prymnesiophyceae</taxon>
        <taxon>Prymnesiales</taxon>
        <taxon>Chrysochromulinaceae</taxon>
        <taxon>Chrysochromulina</taxon>
    </lineage>
</organism>
<evidence type="ECO:0000313" key="4">
    <source>
        <dbReference type="Proteomes" id="UP000037460"/>
    </source>
</evidence>
<dbReference type="Pfam" id="PF10785">
    <property type="entry name" value="NADH-u_ox-rdase"/>
    <property type="match status" value="1"/>
</dbReference>